<dbReference type="GO" id="GO:0005462">
    <property type="term" value="F:UDP-N-acetylglucosamine transmembrane transporter activity"/>
    <property type="evidence" value="ECO:0007669"/>
    <property type="project" value="TreeGrafter"/>
</dbReference>
<accession>A0A8J9YD88</accession>
<evidence type="ECO:0000256" key="2">
    <source>
        <dbReference type="ARBA" id="ARBA00010694"/>
    </source>
</evidence>
<feature type="transmembrane region" description="Helical" evidence="8">
    <location>
        <begin position="125"/>
        <end position="147"/>
    </location>
</feature>
<evidence type="ECO:0000256" key="4">
    <source>
        <dbReference type="ARBA" id="ARBA00022597"/>
    </source>
</evidence>
<evidence type="ECO:0000256" key="7">
    <source>
        <dbReference type="ARBA" id="ARBA00023136"/>
    </source>
</evidence>
<dbReference type="SUPFAM" id="SSF103481">
    <property type="entry name" value="Multidrug resistance efflux transporter EmrE"/>
    <property type="match status" value="1"/>
</dbReference>
<keyword evidence="3" id="KW-0813">Transport</keyword>
<evidence type="ECO:0000313" key="9">
    <source>
        <dbReference type="EMBL" id="CAH0722220.1"/>
    </source>
</evidence>
<dbReference type="Proteomes" id="UP000838878">
    <property type="component" value="Chromosome 3"/>
</dbReference>
<dbReference type="PANTHER" id="PTHR10778">
    <property type="entry name" value="SOLUTE CARRIER FAMILY 35 MEMBER B"/>
    <property type="match status" value="1"/>
</dbReference>
<keyword evidence="10" id="KW-1185">Reference proteome</keyword>
<comment type="subcellular location">
    <subcellularLocation>
        <location evidence="1">Endomembrane system</location>
        <topology evidence="1">Multi-pass membrane protein</topology>
    </subcellularLocation>
</comment>
<evidence type="ECO:0008006" key="11">
    <source>
        <dbReference type="Google" id="ProtNLM"/>
    </source>
</evidence>
<feature type="non-terminal residue" evidence="9">
    <location>
        <position position="290"/>
    </location>
</feature>
<keyword evidence="7 8" id="KW-0472">Membrane</keyword>
<reference evidence="9" key="1">
    <citation type="submission" date="2021-12" db="EMBL/GenBank/DDBJ databases">
        <authorList>
            <person name="Martin H S."/>
        </authorList>
    </citation>
    <scope>NUCLEOTIDE SEQUENCE</scope>
</reference>
<dbReference type="InterPro" id="IPR037185">
    <property type="entry name" value="EmrE-like"/>
</dbReference>
<feature type="transmembrane region" description="Helical" evidence="8">
    <location>
        <begin position="248"/>
        <end position="265"/>
    </location>
</feature>
<feature type="transmembrane region" description="Helical" evidence="8">
    <location>
        <begin position="185"/>
        <end position="207"/>
    </location>
</feature>
<keyword evidence="4" id="KW-0762">Sugar transport</keyword>
<evidence type="ECO:0000256" key="3">
    <source>
        <dbReference type="ARBA" id="ARBA00022448"/>
    </source>
</evidence>
<feature type="transmembrane region" description="Helical" evidence="8">
    <location>
        <begin position="12"/>
        <end position="30"/>
    </location>
</feature>
<name>A0A8J9YD88_9NEOP</name>
<dbReference type="PANTHER" id="PTHR10778:SF4">
    <property type="entry name" value="NUCLEOTIDE SUGAR TRANSPORTER SLC35B4"/>
    <property type="match status" value="1"/>
</dbReference>
<keyword evidence="6 8" id="KW-1133">Transmembrane helix</keyword>
<dbReference type="OrthoDB" id="999962at2759"/>
<keyword evidence="5 8" id="KW-0812">Transmembrane</keyword>
<dbReference type="InterPro" id="IPR013657">
    <property type="entry name" value="SCL35B1-4/HUT1"/>
</dbReference>
<evidence type="ECO:0000256" key="5">
    <source>
        <dbReference type="ARBA" id="ARBA00022692"/>
    </source>
</evidence>
<dbReference type="EMBL" id="OV170223">
    <property type="protein sequence ID" value="CAH0722220.1"/>
    <property type="molecule type" value="Genomic_DNA"/>
</dbReference>
<sequence length="290" mass="33025">MMARTPDSANFITFLQFLFVTIQGAIFFKIRLFQPKIPIRQYFILISLFFVTSVANNYVYALHVPSTLHMIIRSASSPASMLVSWYVKNQRPRTNAMIGSVILSIGVSLAMYGGASVVEDKDGKLMHWCLGVVILLSMLIVGAFVGLQQEILYSKYGKHPEEMLFYTHALPMPLFLGIYSQLYNIVFSLTSICWLIIILNTVSQFLCTHSVHELATKETSMTVTFILTIRKFVSLLISSIVFKNNLTLFHVFGTVFVVTGTYFYFDFFTSRKQRPVSSKDSTYKLDTKRD</sequence>
<feature type="transmembrane region" description="Helical" evidence="8">
    <location>
        <begin position="219"/>
        <end position="242"/>
    </location>
</feature>
<gene>
    <name evidence="9" type="ORF">BINO364_LOCUS8212</name>
</gene>
<dbReference type="GO" id="GO:0005789">
    <property type="term" value="C:endoplasmic reticulum membrane"/>
    <property type="evidence" value="ECO:0007669"/>
    <property type="project" value="TreeGrafter"/>
</dbReference>
<dbReference type="Pfam" id="PF08449">
    <property type="entry name" value="UAA"/>
    <property type="match status" value="1"/>
</dbReference>
<feature type="transmembrane region" description="Helical" evidence="8">
    <location>
        <begin position="42"/>
        <end position="61"/>
    </location>
</feature>
<feature type="transmembrane region" description="Helical" evidence="8">
    <location>
        <begin position="94"/>
        <end position="113"/>
    </location>
</feature>
<protein>
    <recommendedName>
        <fullName evidence="11">UAA transporter</fullName>
    </recommendedName>
</protein>
<evidence type="ECO:0000256" key="8">
    <source>
        <dbReference type="SAM" id="Phobius"/>
    </source>
</evidence>
<dbReference type="GO" id="GO:0005464">
    <property type="term" value="F:UDP-xylose transmembrane transporter activity"/>
    <property type="evidence" value="ECO:0007669"/>
    <property type="project" value="TreeGrafter"/>
</dbReference>
<dbReference type="GO" id="GO:0000139">
    <property type="term" value="C:Golgi membrane"/>
    <property type="evidence" value="ECO:0007669"/>
    <property type="project" value="TreeGrafter"/>
</dbReference>
<proteinExistence type="inferred from homology"/>
<evidence type="ECO:0000313" key="10">
    <source>
        <dbReference type="Proteomes" id="UP000838878"/>
    </source>
</evidence>
<comment type="similarity">
    <text evidence="2">Belongs to the nucleotide-sugar transporter family. SLC35B subfamily.</text>
</comment>
<evidence type="ECO:0000256" key="6">
    <source>
        <dbReference type="ARBA" id="ARBA00022989"/>
    </source>
</evidence>
<dbReference type="AlphaFoldDB" id="A0A8J9YD88"/>
<organism evidence="9 10">
    <name type="scientific">Brenthis ino</name>
    <name type="common">lesser marbled fritillary</name>
    <dbReference type="NCBI Taxonomy" id="405034"/>
    <lineage>
        <taxon>Eukaryota</taxon>
        <taxon>Metazoa</taxon>
        <taxon>Ecdysozoa</taxon>
        <taxon>Arthropoda</taxon>
        <taxon>Hexapoda</taxon>
        <taxon>Insecta</taxon>
        <taxon>Pterygota</taxon>
        <taxon>Neoptera</taxon>
        <taxon>Endopterygota</taxon>
        <taxon>Lepidoptera</taxon>
        <taxon>Glossata</taxon>
        <taxon>Ditrysia</taxon>
        <taxon>Papilionoidea</taxon>
        <taxon>Nymphalidae</taxon>
        <taxon>Heliconiinae</taxon>
        <taxon>Argynnini</taxon>
        <taxon>Brenthis</taxon>
    </lineage>
</organism>
<evidence type="ECO:0000256" key="1">
    <source>
        <dbReference type="ARBA" id="ARBA00004127"/>
    </source>
</evidence>